<gene>
    <name evidence="2" type="ORF">E3T51_01840</name>
</gene>
<accession>A0A4R9BVC6</accession>
<proteinExistence type="predicted"/>
<organism evidence="2 3">
    <name type="scientific">Cryobacterium serini</name>
    <dbReference type="NCBI Taxonomy" id="1259201"/>
    <lineage>
        <taxon>Bacteria</taxon>
        <taxon>Bacillati</taxon>
        <taxon>Actinomycetota</taxon>
        <taxon>Actinomycetes</taxon>
        <taxon>Micrococcales</taxon>
        <taxon>Microbacteriaceae</taxon>
        <taxon>Cryobacterium</taxon>
    </lineage>
</organism>
<name>A0A4R9BVC6_9MICO</name>
<feature type="domain" description="FAD dependent oxidoreductase" evidence="1">
    <location>
        <begin position="6"/>
        <end position="36"/>
    </location>
</feature>
<dbReference type="InterPro" id="IPR006076">
    <property type="entry name" value="FAD-dep_OxRdtase"/>
</dbReference>
<dbReference type="SUPFAM" id="SSF51905">
    <property type="entry name" value="FAD/NAD(P)-binding domain"/>
    <property type="match status" value="1"/>
</dbReference>
<evidence type="ECO:0000259" key="1">
    <source>
        <dbReference type="Pfam" id="PF01266"/>
    </source>
</evidence>
<reference evidence="2 3" key="1">
    <citation type="submission" date="2019-03" db="EMBL/GenBank/DDBJ databases">
        <title>Genomics of glacier-inhabiting Cryobacterium strains.</title>
        <authorList>
            <person name="Liu Q."/>
            <person name="Xin Y.-H."/>
        </authorList>
    </citation>
    <scope>NUCLEOTIDE SEQUENCE [LARGE SCALE GENOMIC DNA]</scope>
    <source>
        <strain evidence="2 3">Sr54</strain>
    </source>
</reference>
<dbReference type="Pfam" id="PF01266">
    <property type="entry name" value="DAO"/>
    <property type="match status" value="1"/>
</dbReference>
<protein>
    <submittedName>
        <fullName evidence="2">FAD-dependent oxidoreductase</fullName>
    </submittedName>
</protein>
<dbReference type="EMBL" id="SOHN01000003">
    <property type="protein sequence ID" value="TFD91518.1"/>
    <property type="molecule type" value="Genomic_DNA"/>
</dbReference>
<comment type="caution">
    <text evidence="2">The sequence shown here is derived from an EMBL/GenBank/DDBJ whole genome shotgun (WGS) entry which is preliminary data.</text>
</comment>
<sequence>MFKRRVSIVGGGIVGLAVADRLARRGAEVILFEKESRRAR</sequence>
<evidence type="ECO:0000313" key="3">
    <source>
        <dbReference type="Proteomes" id="UP000297626"/>
    </source>
</evidence>
<evidence type="ECO:0000313" key="2">
    <source>
        <dbReference type="EMBL" id="TFD91518.1"/>
    </source>
</evidence>
<keyword evidence="3" id="KW-1185">Reference proteome</keyword>
<dbReference type="Gene3D" id="3.50.50.60">
    <property type="entry name" value="FAD/NAD(P)-binding domain"/>
    <property type="match status" value="1"/>
</dbReference>
<dbReference type="InterPro" id="IPR036188">
    <property type="entry name" value="FAD/NAD-bd_sf"/>
</dbReference>
<dbReference type="Proteomes" id="UP000297626">
    <property type="component" value="Unassembled WGS sequence"/>
</dbReference>
<dbReference type="AlphaFoldDB" id="A0A4R9BVC6"/>